<name>A0A4R3YQC0_9GAMM</name>
<sequence>MTYSEGRVALVTGGSRGIGAEISKRLAADGFIVAVNYLSNLDAATAVVDEIVSSGGNAFAVAADISSLSDVAAMFATVEKRSGPIAVLVNNAGIMELAPIANMDAETFDRMVSINFTGTFNSLQQAARQMAEGGRVINISSSLTRLKLPTYGPYAATKAAVETLTAIFSRELKGRNITVNAVAPGPTATELFFKGKSDQLISNITRMAPLERLGRPEDIAAVVSFLAGPDGAWVNGQTLFANGGAI</sequence>
<gene>
    <name evidence="4" type="ORF">EDC52_10636</name>
</gene>
<dbReference type="PRINTS" id="PR00080">
    <property type="entry name" value="SDRFAMILY"/>
</dbReference>
<comment type="caution">
    <text evidence="4">The sequence shown here is derived from an EMBL/GenBank/DDBJ whole genome shotgun (WGS) entry which is preliminary data.</text>
</comment>
<evidence type="ECO:0000259" key="3">
    <source>
        <dbReference type="SMART" id="SM00822"/>
    </source>
</evidence>
<dbReference type="InterPro" id="IPR002347">
    <property type="entry name" value="SDR_fam"/>
</dbReference>
<dbReference type="EMBL" id="SMCR01000006">
    <property type="protein sequence ID" value="TCV95105.1"/>
    <property type="molecule type" value="Genomic_DNA"/>
</dbReference>
<reference evidence="4 5" key="1">
    <citation type="submission" date="2019-03" db="EMBL/GenBank/DDBJ databases">
        <title>Genomic Encyclopedia of Type Strains, Phase IV (KMG-IV): sequencing the most valuable type-strain genomes for metagenomic binning, comparative biology and taxonomic classification.</title>
        <authorList>
            <person name="Goeker M."/>
        </authorList>
    </citation>
    <scope>NUCLEOTIDE SEQUENCE [LARGE SCALE GENOMIC DNA]</scope>
    <source>
        <strain evidence="4 5">DSM 19580</strain>
    </source>
</reference>
<dbReference type="Proteomes" id="UP000295719">
    <property type="component" value="Unassembled WGS sequence"/>
</dbReference>
<dbReference type="PRINTS" id="PR00081">
    <property type="entry name" value="GDHRDH"/>
</dbReference>
<evidence type="ECO:0000313" key="5">
    <source>
        <dbReference type="Proteomes" id="UP000295719"/>
    </source>
</evidence>
<accession>A0A4R3YQC0</accession>
<dbReference type="GO" id="GO:0016614">
    <property type="term" value="F:oxidoreductase activity, acting on CH-OH group of donors"/>
    <property type="evidence" value="ECO:0007669"/>
    <property type="project" value="UniProtKB-ARBA"/>
</dbReference>
<dbReference type="PANTHER" id="PTHR48107">
    <property type="entry name" value="NADPH-DEPENDENT ALDEHYDE REDUCTASE-LIKE PROTEIN, CHLOROPLASTIC-RELATED"/>
    <property type="match status" value="1"/>
</dbReference>
<dbReference type="InterPro" id="IPR057326">
    <property type="entry name" value="KR_dom"/>
</dbReference>
<evidence type="ECO:0000256" key="2">
    <source>
        <dbReference type="ARBA" id="ARBA00023002"/>
    </source>
</evidence>
<dbReference type="CDD" id="cd05362">
    <property type="entry name" value="THN_reductase-like_SDR_c"/>
    <property type="match status" value="1"/>
</dbReference>
<dbReference type="InterPro" id="IPR020904">
    <property type="entry name" value="Sc_DH/Rdtase_CS"/>
</dbReference>
<keyword evidence="5" id="KW-1185">Reference proteome</keyword>
<protein>
    <submittedName>
        <fullName evidence="4">3-oxoacyl-[acyl-carrier protein] reductase</fullName>
    </submittedName>
</protein>
<dbReference type="SMART" id="SM00822">
    <property type="entry name" value="PKS_KR"/>
    <property type="match status" value="1"/>
</dbReference>
<proteinExistence type="inferred from homology"/>
<organism evidence="4 5">
    <name type="scientific">Biostraticola tofi</name>
    <dbReference type="NCBI Taxonomy" id="466109"/>
    <lineage>
        <taxon>Bacteria</taxon>
        <taxon>Pseudomonadati</taxon>
        <taxon>Pseudomonadota</taxon>
        <taxon>Gammaproteobacteria</taxon>
        <taxon>Enterobacterales</taxon>
        <taxon>Bruguierivoracaceae</taxon>
        <taxon>Biostraticola</taxon>
    </lineage>
</organism>
<dbReference type="PANTHER" id="PTHR48107:SF7">
    <property type="entry name" value="RE15974P"/>
    <property type="match status" value="1"/>
</dbReference>
<dbReference type="OrthoDB" id="9803333at2"/>
<dbReference type="Pfam" id="PF13561">
    <property type="entry name" value="adh_short_C2"/>
    <property type="match status" value="1"/>
</dbReference>
<dbReference type="FunFam" id="3.40.50.720:FF:000084">
    <property type="entry name" value="Short-chain dehydrogenase reductase"/>
    <property type="match status" value="1"/>
</dbReference>
<dbReference type="Gene3D" id="3.40.50.720">
    <property type="entry name" value="NAD(P)-binding Rossmann-like Domain"/>
    <property type="match status" value="1"/>
</dbReference>
<dbReference type="RefSeq" id="WP_131865794.1">
    <property type="nucleotide sequence ID" value="NZ_SMCR01000006.1"/>
</dbReference>
<evidence type="ECO:0000313" key="4">
    <source>
        <dbReference type="EMBL" id="TCV95105.1"/>
    </source>
</evidence>
<keyword evidence="2" id="KW-0560">Oxidoreductase</keyword>
<evidence type="ECO:0000256" key="1">
    <source>
        <dbReference type="ARBA" id="ARBA00006484"/>
    </source>
</evidence>
<feature type="domain" description="Ketoreductase" evidence="3">
    <location>
        <begin position="7"/>
        <end position="185"/>
    </location>
</feature>
<dbReference type="PROSITE" id="PS00061">
    <property type="entry name" value="ADH_SHORT"/>
    <property type="match status" value="1"/>
</dbReference>
<dbReference type="AlphaFoldDB" id="A0A4R3YQC0"/>
<dbReference type="InterPro" id="IPR036291">
    <property type="entry name" value="NAD(P)-bd_dom_sf"/>
</dbReference>
<comment type="similarity">
    <text evidence="1">Belongs to the short-chain dehydrogenases/reductases (SDR) family.</text>
</comment>
<dbReference type="SUPFAM" id="SSF51735">
    <property type="entry name" value="NAD(P)-binding Rossmann-fold domains"/>
    <property type="match status" value="1"/>
</dbReference>